<keyword evidence="1" id="KW-0812">Transmembrane</keyword>
<name>A0A2J7RET6_9NEOP</name>
<protein>
    <submittedName>
        <fullName evidence="2">Uncharacterized protein</fullName>
    </submittedName>
</protein>
<evidence type="ECO:0000313" key="3">
    <source>
        <dbReference type="Proteomes" id="UP000235965"/>
    </source>
</evidence>
<gene>
    <name evidence="2" type="ORF">B7P43_G01523</name>
</gene>
<sequence length="197" mass="23342">MCLNGEGTKARRAKHLSDNFPIKNRIKRKTKYILLSHYQNEVQNDDVKTVNRSFENVTQFKYLGMTVINQIYSEDGIRVMLATLQSRTFSLFVFCLEMFIISSLVLYGCETWSLILREEHRVKIFAKRVLRRMLGPKRWSDGRLKSSIIRMIKERRLDSIKMDPREIEWGGMDWNDLAQDSDQWRALVNTVMTLRFP</sequence>
<keyword evidence="3" id="KW-1185">Reference proteome</keyword>
<organism evidence="2 3">
    <name type="scientific">Cryptotermes secundus</name>
    <dbReference type="NCBI Taxonomy" id="105785"/>
    <lineage>
        <taxon>Eukaryota</taxon>
        <taxon>Metazoa</taxon>
        <taxon>Ecdysozoa</taxon>
        <taxon>Arthropoda</taxon>
        <taxon>Hexapoda</taxon>
        <taxon>Insecta</taxon>
        <taxon>Pterygota</taxon>
        <taxon>Neoptera</taxon>
        <taxon>Polyneoptera</taxon>
        <taxon>Dictyoptera</taxon>
        <taxon>Blattodea</taxon>
        <taxon>Blattoidea</taxon>
        <taxon>Termitoidae</taxon>
        <taxon>Kalotermitidae</taxon>
        <taxon>Cryptotermitinae</taxon>
        <taxon>Cryptotermes</taxon>
    </lineage>
</organism>
<keyword evidence="1" id="KW-0472">Membrane</keyword>
<proteinExistence type="predicted"/>
<dbReference type="AlphaFoldDB" id="A0A2J7RET6"/>
<feature type="transmembrane region" description="Helical" evidence="1">
    <location>
        <begin position="88"/>
        <end position="107"/>
    </location>
</feature>
<accession>A0A2J7RET6</accession>
<dbReference type="InParanoid" id="A0A2J7RET6"/>
<dbReference type="EMBL" id="NEVH01004944">
    <property type="protein sequence ID" value="PNF39346.1"/>
    <property type="molecule type" value="Genomic_DNA"/>
</dbReference>
<comment type="caution">
    <text evidence="2">The sequence shown here is derived from an EMBL/GenBank/DDBJ whole genome shotgun (WGS) entry which is preliminary data.</text>
</comment>
<dbReference type="Proteomes" id="UP000235965">
    <property type="component" value="Unassembled WGS sequence"/>
</dbReference>
<evidence type="ECO:0000313" key="2">
    <source>
        <dbReference type="EMBL" id="PNF39346.1"/>
    </source>
</evidence>
<reference evidence="2 3" key="1">
    <citation type="submission" date="2017-12" db="EMBL/GenBank/DDBJ databases">
        <title>Hemimetabolous genomes reveal molecular basis of termite eusociality.</title>
        <authorList>
            <person name="Harrison M.C."/>
            <person name="Jongepier E."/>
            <person name="Robertson H.M."/>
            <person name="Arning N."/>
            <person name="Bitard-Feildel T."/>
            <person name="Chao H."/>
            <person name="Childers C.P."/>
            <person name="Dinh H."/>
            <person name="Doddapaneni H."/>
            <person name="Dugan S."/>
            <person name="Gowin J."/>
            <person name="Greiner C."/>
            <person name="Han Y."/>
            <person name="Hu H."/>
            <person name="Hughes D.S.T."/>
            <person name="Huylmans A.-K."/>
            <person name="Kemena C."/>
            <person name="Kremer L.P.M."/>
            <person name="Lee S.L."/>
            <person name="Lopez-Ezquerra A."/>
            <person name="Mallet L."/>
            <person name="Monroy-Kuhn J.M."/>
            <person name="Moser A."/>
            <person name="Murali S.C."/>
            <person name="Muzny D.M."/>
            <person name="Otani S."/>
            <person name="Piulachs M.-D."/>
            <person name="Poelchau M."/>
            <person name="Qu J."/>
            <person name="Schaub F."/>
            <person name="Wada-Katsumata A."/>
            <person name="Worley K.C."/>
            <person name="Xie Q."/>
            <person name="Ylla G."/>
            <person name="Poulsen M."/>
            <person name="Gibbs R.A."/>
            <person name="Schal C."/>
            <person name="Richards S."/>
            <person name="Belles X."/>
            <person name="Korb J."/>
            <person name="Bornberg-Bauer E."/>
        </authorList>
    </citation>
    <scope>NUCLEOTIDE SEQUENCE [LARGE SCALE GENOMIC DNA]</scope>
    <source>
        <tissue evidence="2">Whole body</tissue>
    </source>
</reference>
<evidence type="ECO:0000256" key="1">
    <source>
        <dbReference type="SAM" id="Phobius"/>
    </source>
</evidence>
<keyword evidence="1" id="KW-1133">Transmembrane helix</keyword>